<protein>
    <submittedName>
        <fullName evidence="1">U11/U12 small nuclear ribonucleoprotein 48 kDa protein</fullName>
    </submittedName>
</protein>
<sequence length="769" mass="87261">MDSRIPFTAFWSPLPPNPNPNPNPIPVPDPTSSSDLPTTISLLKSLISFANSTLTSISDLLPHSVLPSFIPCPFNSSHRMPPESLFRHSLLCSSAPGSSLLDLAFLDSLRYPSSSQSPAESTFHRSSPNGDLALSFDEPLDCSTSSFFYKGCHGVVAFPQSDVSRRTFVLPAFLSSECSDFVAESSVDDEEKKFIVFSILPSDFFSLRREVSAWIHCPVSYSYTVLRVASGLRKVDDLRLKRWIIMNSAVSGVVIDAAMRDHIFLLLKLCLKVIEREALCNLELHFRKDEFLGRGDQNFECPKLVGSLNWLASQLSVLYGDRNGNYFAVAMVKESLLCAGSCLMLFKTETDRFRQDGCGSGDGDDVNVDKCENVWSQRIGNLKLRKHCQAGSEVYVSVSQVIAAVSALHERSLLEEQIKFLRFGRSITKAQLITEHSFISMRSSEERIKRPEYKAVLEHDGLLWQRPQDQGANKEKTKEELLAEERDYKRRRMSYRGKKVKRTLTQVIRDIIDEHMEEIKQAGGIGCSGKATQEMARVTGFHEPERRSRTIETEADPSFHRKPLHGEYNANSGVHGDVCSKDVSNTEHIMQKPYNDCRHQEDYRKRNNERMQHCGSRNSSHSNDSYHHEKYAYRKAVDYDEEHSSKYDRRDQDYSVKSKDHQARSTLTSTSAKILAEEEHHHISRGSKKPRDRPWSRRSVSVRPNGFEDRYDPHSSHDEYDTAYTDVSAGSNCVTPGGYLGSPDDDKYENEPHRGDVAAKRHKWHHHAK</sequence>
<organism evidence="1 2">
    <name type="scientific">Dioscorea alata</name>
    <name type="common">Purple yam</name>
    <dbReference type="NCBI Taxonomy" id="55571"/>
    <lineage>
        <taxon>Eukaryota</taxon>
        <taxon>Viridiplantae</taxon>
        <taxon>Streptophyta</taxon>
        <taxon>Embryophyta</taxon>
        <taxon>Tracheophyta</taxon>
        <taxon>Spermatophyta</taxon>
        <taxon>Magnoliopsida</taxon>
        <taxon>Liliopsida</taxon>
        <taxon>Dioscoreales</taxon>
        <taxon>Dioscoreaceae</taxon>
        <taxon>Dioscorea</taxon>
    </lineage>
</organism>
<comment type="caution">
    <text evidence="1">The sequence shown here is derived from an EMBL/GenBank/DDBJ whole genome shotgun (WGS) entry which is preliminary data.</text>
</comment>
<evidence type="ECO:0000313" key="2">
    <source>
        <dbReference type="Proteomes" id="UP000827976"/>
    </source>
</evidence>
<reference evidence="2" key="1">
    <citation type="journal article" date="2022" name="Nat. Commun.">
        <title>Chromosome evolution and the genetic basis of agronomically important traits in greater yam.</title>
        <authorList>
            <person name="Bredeson J.V."/>
            <person name="Lyons J.B."/>
            <person name="Oniyinde I.O."/>
            <person name="Okereke N.R."/>
            <person name="Kolade O."/>
            <person name="Nnabue I."/>
            <person name="Nwadili C.O."/>
            <person name="Hribova E."/>
            <person name="Parker M."/>
            <person name="Nwogha J."/>
            <person name="Shu S."/>
            <person name="Carlson J."/>
            <person name="Kariba R."/>
            <person name="Muthemba S."/>
            <person name="Knop K."/>
            <person name="Barton G.J."/>
            <person name="Sherwood A.V."/>
            <person name="Lopez-Montes A."/>
            <person name="Asiedu R."/>
            <person name="Jamnadass R."/>
            <person name="Muchugi A."/>
            <person name="Goodstein D."/>
            <person name="Egesi C.N."/>
            <person name="Featherston J."/>
            <person name="Asfaw A."/>
            <person name="Simpson G.G."/>
            <person name="Dolezel J."/>
            <person name="Hendre P.S."/>
            <person name="Van Deynze A."/>
            <person name="Kumar P.L."/>
            <person name="Obidiegwu J.E."/>
            <person name="Bhattacharjee R."/>
            <person name="Rokhsar D.S."/>
        </authorList>
    </citation>
    <scope>NUCLEOTIDE SEQUENCE [LARGE SCALE GENOMIC DNA]</scope>
    <source>
        <strain evidence="2">cv. TDa95/00328</strain>
    </source>
</reference>
<name>A0ACB7V9Q1_DIOAL</name>
<keyword evidence="2" id="KW-1185">Reference proteome</keyword>
<keyword evidence="1" id="KW-0687">Ribonucleoprotein</keyword>
<accession>A0ACB7V9Q1</accession>
<dbReference type="Proteomes" id="UP000827976">
    <property type="component" value="Chromosome 10"/>
</dbReference>
<dbReference type="EMBL" id="CM037020">
    <property type="protein sequence ID" value="KAH7670503.1"/>
    <property type="molecule type" value="Genomic_DNA"/>
</dbReference>
<gene>
    <name evidence="1" type="ORF">IHE45_10G031200</name>
</gene>
<evidence type="ECO:0000313" key="1">
    <source>
        <dbReference type="EMBL" id="KAH7670503.1"/>
    </source>
</evidence>
<proteinExistence type="predicted"/>